<protein>
    <submittedName>
        <fullName evidence="4">TetR/AcrR family transcriptional regulator</fullName>
    </submittedName>
</protein>
<gene>
    <name evidence="4" type="ORF">GCM10010470_43740</name>
</gene>
<evidence type="ECO:0000313" key="5">
    <source>
        <dbReference type="Proteomes" id="UP001500979"/>
    </source>
</evidence>
<evidence type="ECO:0000256" key="2">
    <source>
        <dbReference type="ARBA" id="ARBA00023163"/>
    </source>
</evidence>
<dbReference type="InterPro" id="IPR036271">
    <property type="entry name" value="Tet_transcr_reg_TetR-rel_C_sf"/>
</dbReference>
<reference evidence="4 5" key="1">
    <citation type="journal article" date="2019" name="Int. J. Syst. Evol. Microbiol.">
        <title>The Global Catalogue of Microorganisms (GCM) 10K type strain sequencing project: providing services to taxonomists for standard genome sequencing and annotation.</title>
        <authorList>
            <consortium name="The Broad Institute Genomics Platform"/>
            <consortium name="The Broad Institute Genome Sequencing Center for Infectious Disease"/>
            <person name="Wu L."/>
            <person name="Ma J."/>
        </authorList>
    </citation>
    <scope>NUCLEOTIDE SEQUENCE [LARGE SCALE GENOMIC DNA]</scope>
    <source>
        <strain evidence="4 5">JCM 9383</strain>
    </source>
</reference>
<dbReference type="InterPro" id="IPR009057">
    <property type="entry name" value="Homeodomain-like_sf"/>
</dbReference>
<organism evidence="4 5">
    <name type="scientific">Saccharopolyspora taberi</name>
    <dbReference type="NCBI Taxonomy" id="60895"/>
    <lineage>
        <taxon>Bacteria</taxon>
        <taxon>Bacillati</taxon>
        <taxon>Actinomycetota</taxon>
        <taxon>Actinomycetes</taxon>
        <taxon>Pseudonocardiales</taxon>
        <taxon>Pseudonocardiaceae</taxon>
        <taxon>Saccharopolyspora</taxon>
    </lineage>
</organism>
<keyword evidence="5" id="KW-1185">Reference proteome</keyword>
<evidence type="ECO:0000313" key="4">
    <source>
        <dbReference type="EMBL" id="GAA2803833.1"/>
    </source>
</evidence>
<dbReference type="SUPFAM" id="SSF46689">
    <property type="entry name" value="Homeodomain-like"/>
    <property type="match status" value="1"/>
</dbReference>
<dbReference type="InterPro" id="IPR054156">
    <property type="entry name" value="YxaF_TetR_C"/>
</dbReference>
<proteinExistence type="predicted"/>
<dbReference type="SUPFAM" id="SSF48498">
    <property type="entry name" value="Tetracyclin repressor-like, C-terminal domain"/>
    <property type="match status" value="1"/>
</dbReference>
<accession>A0ABN3VGR9</accession>
<evidence type="ECO:0000259" key="3">
    <source>
        <dbReference type="Pfam" id="PF21993"/>
    </source>
</evidence>
<comment type="caution">
    <text evidence="4">The sequence shown here is derived from an EMBL/GenBank/DDBJ whole genome shotgun (WGS) entry which is preliminary data.</text>
</comment>
<keyword evidence="2" id="KW-0804">Transcription</keyword>
<keyword evidence="1" id="KW-0805">Transcription regulation</keyword>
<dbReference type="Proteomes" id="UP001500979">
    <property type="component" value="Unassembled WGS sequence"/>
</dbReference>
<feature type="domain" description="Transcriptional regulator LmrA/YxaF-like C-terminal" evidence="3">
    <location>
        <begin position="86"/>
        <end position="186"/>
    </location>
</feature>
<dbReference type="EMBL" id="BAAAUX010000019">
    <property type="protein sequence ID" value="GAA2803833.1"/>
    <property type="molecule type" value="Genomic_DNA"/>
</dbReference>
<dbReference type="PANTHER" id="PTHR47506:SF3">
    <property type="entry name" value="HTH-TYPE TRANSCRIPTIONAL REGULATOR LMRA"/>
    <property type="match status" value="1"/>
</dbReference>
<dbReference type="Pfam" id="PF21993">
    <property type="entry name" value="TetR_C_13_2"/>
    <property type="match status" value="1"/>
</dbReference>
<evidence type="ECO:0000256" key="1">
    <source>
        <dbReference type="ARBA" id="ARBA00023015"/>
    </source>
</evidence>
<name>A0ABN3VGR9_9PSEU</name>
<dbReference type="Gene3D" id="1.10.357.10">
    <property type="entry name" value="Tetracycline Repressor, domain 2"/>
    <property type="match status" value="1"/>
</dbReference>
<dbReference type="PANTHER" id="PTHR47506">
    <property type="entry name" value="TRANSCRIPTIONAL REGULATORY PROTEIN"/>
    <property type="match status" value="1"/>
</dbReference>
<sequence>MQRMPRTRSDSRSKIVRGAQDLLRRQGYRGTRLAQIIEESGGPRGSTYFLFPGGKEQIATEAIDASGAEFDALIRTAHQATGTAREWINAMADHFAASLRDSGFTQGCPVSTVTLDSAPGSPGLTAACRGAYDRWLSALTDGLVGHGVTESAAPDLATVMLSSFEGAMLLCRAHQSTEPLRQVQQHILRTVEHELADAQRAGSSRGIART</sequence>